<keyword evidence="3" id="KW-1185">Reference proteome</keyword>
<feature type="compositionally biased region" description="Polar residues" evidence="1">
    <location>
        <begin position="16"/>
        <end position="25"/>
    </location>
</feature>
<evidence type="ECO:0000313" key="3">
    <source>
        <dbReference type="Proteomes" id="UP001165136"/>
    </source>
</evidence>
<organism evidence="2 3">
    <name type="scientific">Amycolatopsis taiwanensis</name>
    <dbReference type="NCBI Taxonomy" id="342230"/>
    <lineage>
        <taxon>Bacteria</taxon>
        <taxon>Bacillati</taxon>
        <taxon>Actinomycetota</taxon>
        <taxon>Actinomycetes</taxon>
        <taxon>Pseudonocardiales</taxon>
        <taxon>Pseudonocardiaceae</taxon>
        <taxon>Amycolatopsis</taxon>
    </lineage>
</organism>
<dbReference type="RefSeq" id="WP_285486376.1">
    <property type="nucleotide sequence ID" value="NZ_BSTI01000003.1"/>
</dbReference>
<comment type="caution">
    <text evidence="2">The sequence shown here is derived from an EMBL/GenBank/DDBJ whole genome shotgun (WGS) entry which is preliminary data.</text>
</comment>
<name>A0A9W6QY18_9PSEU</name>
<dbReference type="EMBL" id="BSTI01000003">
    <property type="protein sequence ID" value="GLY64965.1"/>
    <property type="molecule type" value="Genomic_DNA"/>
</dbReference>
<evidence type="ECO:0000256" key="1">
    <source>
        <dbReference type="SAM" id="MobiDB-lite"/>
    </source>
</evidence>
<dbReference type="Proteomes" id="UP001165136">
    <property type="component" value="Unassembled WGS sequence"/>
</dbReference>
<proteinExistence type="predicted"/>
<protein>
    <submittedName>
        <fullName evidence="2">Uncharacterized protein</fullName>
    </submittedName>
</protein>
<evidence type="ECO:0000313" key="2">
    <source>
        <dbReference type="EMBL" id="GLY64965.1"/>
    </source>
</evidence>
<feature type="region of interest" description="Disordered" evidence="1">
    <location>
        <begin position="1"/>
        <end position="60"/>
    </location>
</feature>
<feature type="compositionally biased region" description="Basic and acidic residues" evidence="1">
    <location>
        <begin position="39"/>
        <end position="53"/>
    </location>
</feature>
<dbReference type="AlphaFoldDB" id="A0A9W6QY18"/>
<gene>
    <name evidence="2" type="ORF">Atai01_15840</name>
</gene>
<reference evidence="2" key="1">
    <citation type="submission" date="2023-03" db="EMBL/GenBank/DDBJ databases">
        <title>Amycolatopsis taiwanensis NBRC 103393.</title>
        <authorList>
            <person name="Ichikawa N."/>
            <person name="Sato H."/>
            <person name="Tonouchi N."/>
        </authorList>
    </citation>
    <scope>NUCLEOTIDE SEQUENCE</scope>
    <source>
        <strain evidence="2">NBRC 103393</strain>
    </source>
</reference>
<accession>A0A9W6QY18</accession>
<sequence length="60" mass="6709">MKDATGWGFNLDGETGQLTVTTPTGRQHRTQPETILKPTVEKPDESTKDNLHDDTEEPPF</sequence>